<comment type="function">
    <text evidence="8">Membrane-associated protein that warps the membrane surface to access and bind aromatic isoprenes with high specificity, including ubiquinone (CoQ) isoprene intermediates and presents them directly to Coq7, therefore facilitating the Coq7-mediated hydroxylase step. Participates in the biosynthesis of coenzyme Q, also named ubiquinone, an essential lipid-soluble electron transporter for aerobic cellular respiration.</text>
</comment>
<dbReference type="Gene3D" id="1.10.357.10">
    <property type="entry name" value="Tetracycline Repressor, domain 2"/>
    <property type="match status" value="1"/>
</dbReference>
<dbReference type="PANTHER" id="PTHR21427">
    <property type="entry name" value="UBIQUINONE BIOSYNTHESIS PROTEIN COQ9, MITOCHONDRIAL"/>
    <property type="match status" value="1"/>
</dbReference>
<keyword evidence="7 8" id="KW-0496">Mitochondrion</keyword>
<evidence type="ECO:0000256" key="3">
    <source>
        <dbReference type="ARBA" id="ARBA00010766"/>
    </source>
</evidence>
<comment type="subcellular location">
    <subcellularLocation>
        <location evidence="1 8">Mitochondrion</location>
    </subcellularLocation>
</comment>
<feature type="region of interest" description="Disordered" evidence="9">
    <location>
        <begin position="41"/>
        <end position="79"/>
    </location>
</feature>
<evidence type="ECO:0000256" key="6">
    <source>
        <dbReference type="ARBA" id="ARBA00023121"/>
    </source>
</evidence>
<dbReference type="GO" id="GO:0008289">
    <property type="term" value="F:lipid binding"/>
    <property type="evidence" value="ECO:0007669"/>
    <property type="project" value="UniProtKB-UniRule"/>
</dbReference>
<keyword evidence="4 8" id="KW-0831">Ubiquinone biosynthesis</keyword>
<dbReference type="GO" id="GO:0005743">
    <property type="term" value="C:mitochondrial inner membrane"/>
    <property type="evidence" value="ECO:0007669"/>
    <property type="project" value="TreeGrafter"/>
</dbReference>
<dbReference type="PANTHER" id="PTHR21427:SF19">
    <property type="entry name" value="UBIQUINONE BIOSYNTHESIS PROTEIN COQ9, MITOCHONDRIAL"/>
    <property type="match status" value="1"/>
</dbReference>
<dbReference type="FunFam" id="1.10.357.10:FF:000004">
    <property type="entry name" value="Ubiquinone biosynthesis protein COQ9, mitochondrial"/>
    <property type="match status" value="1"/>
</dbReference>
<dbReference type="NCBIfam" id="TIGR02396">
    <property type="entry name" value="diverge_rpsU"/>
    <property type="match status" value="1"/>
</dbReference>
<keyword evidence="6 8" id="KW-0446">Lipid-binding</keyword>
<comment type="caution">
    <text evidence="11">The sequence shown here is derived from an EMBL/GenBank/DDBJ whole genome shotgun (WGS) entry which is preliminary data.</text>
</comment>
<dbReference type="InterPro" id="IPR013718">
    <property type="entry name" value="COQ9_C"/>
</dbReference>
<gene>
    <name evidence="11" type="ORF">LIER_39608</name>
</gene>
<comment type="pathway">
    <text evidence="2 8">Cofactor biosynthesis; ubiquinone biosynthesis.</text>
</comment>
<evidence type="ECO:0000256" key="5">
    <source>
        <dbReference type="ARBA" id="ARBA00022946"/>
    </source>
</evidence>
<feature type="compositionally biased region" description="Polar residues" evidence="9">
    <location>
        <begin position="41"/>
        <end position="62"/>
    </location>
</feature>
<evidence type="ECO:0000256" key="4">
    <source>
        <dbReference type="ARBA" id="ARBA00022688"/>
    </source>
</evidence>
<organism evidence="11 12">
    <name type="scientific">Lithospermum erythrorhizon</name>
    <name type="common">Purple gromwell</name>
    <name type="synonym">Lithospermum officinale var. erythrorhizon</name>
    <dbReference type="NCBI Taxonomy" id="34254"/>
    <lineage>
        <taxon>Eukaryota</taxon>
        <taxon>Viridiplantae</taxon>
        <taxon>Streptophyta</taxon>
        <taxon>Embryophyta</taxon>
        <taxon>Tracheophyta</taxon>
        <taxon>Spermatophyta</taxon>
        <taxon>Magnoliopsida</taxon>
        <taxon>eudicotyledons</taxon>
        <taxon>Gunneridae</taxon>
        <taxon>Pentapetalae</taxon>
        <taxon>asterids</taxon>
        <taxon>lamiids</taxon>
        <taxon>Boraginales</taxon>
        <taxon>Boraginaceae</taxon>
        <taxon>Boraginoideae</taxon>
        <taxon>Lithospermeae</taxon>
        <taxon>Lithospermum</taxon>
    </lineage>
</organism>
<keyword evidence="5" id="KW-0809">Transit peptide</keyword>
<sequence length="300" mass="33394">MYRSAAKQCFTAAIRRRSSGVALHTTRSLAAINWRRFSSSTSANSDGFLNRNPNGFESSSKTYAEEEQAQKKASPTGHYEQEQASVLHAALHHVIRLGWTEAAMIAGARDVGVSPSIVGAFPRKDAALVEFFMDDCLQRLIDIIDSEESLRSLTPSQRVGKLVRIRLEMQAPYISKWAQALSIQAHPLNVPSSFKQRAMLMDEIWHAVGDDGTDVDWYVRRTILGGVYSATELYMLTDTSLGFCDTWAFLDGRIRDVFDLKKTAQEIHGLGAHKFIHGAGEIFRRSCYSRNGKPSSGGFQ</sequence>
<protein>
    <recommendedName>
        <fullName evidence="8">Ubiquinone biosynthesis protein</fullName>
    </recommendedName>
</protein>
<comment type="similarity">
    <text evidence="3 8">Belongs to the COQ9 family.</text>
</comment>
<evidence type="ECO:0000256" key="2">
    <source>
        <dbReference type="ARBA" id="ARBA00004749"/>
    </source>
</evidence>
<feature type="domain" description="COQ9 C-terminal" evidence="10">
    <location>
        <begin position="190"/>
        <end position="260"/>
    </location>
</feature>
<evidence type="ECO:0000256" key="7">
    <source>
        <dbReference type="ARBA" id="ARBA00023128"/>
    </source>
</evidence>
<keyword evidence="12" id="KW-1185">Reference proteome</keyword>
<evidence type="ECO:0000256" key="1">
    <source>
        <dbReference type="ARBA" id="ARBA00004173"/>
    </source>
</evidence>
<evidence type="ECO:0000256" key="9">
    <source>
        <dbReference type="SAM" id="MobiDB-lite"/>
    </source>
</evidence>
<dbReference type="Proteomes" id="UP001454036">
    <property type="component" value="Unassembled WGS sequence"/>
</dbReference>
<dbReference type="InterPro" id="IPR012762">
    <property type="entry name" value="Ubiq_biosynth_COQ9"/>
</dbReference>
<evidence type="ECO:0000313" key="12">
    <source>
        <dbReference type="Proteomes" id="UP001454036"/>
    </source>
</evidence>
<proteinExistence type="inferred from homology"/>
<dbReference type="EMBL" id="BAABME010021511">
    <property type="protein sequence ID" value="GAA0163495.1"/>
    <property type="molecule type" value="Genomic_DNA"/>
</dbReference>
<evidence type="ECO:0000259" key="10">
    <source>
        <dbReference type="Pfam" id="PF08511"/>
    </source>
</evidence>
<name>A0AAV3QHE0_LITER</name>
<reference evidence="11 12" key="1">
    <citation type="submission" date="2024-01" db="EMBL/GenBank/DDBJ databases">
        <title>The complete chloroplast genome sequence of Lithospermum erythrorhizon: insights into the phylogenetic relationship among Boraginaceae species and the maternal lineages of purple gromwells.</title>
        <authorList>
            <person name="Okada T."/>
            <person name="Watanabe K."/>
        </authorList>
    </citation>
    <scope>NUCLEOTIDE SEQUENCE [LARGE SCALE GENOMIC DNA]</scope>
</reference>
<dbReference type="Pfam" id="PF08511">
    <property type="entry name" value="COQ9"/>
    <property type="match status" value="1"/>
</dbReference>
<evidence type="ECO:0000256" key="8">
    <source>
        <dbReference type="RuleBase" id="RU366063"/>
    </source>
</evidence>
<accession>A0AAV3QHE0</accession>
<dbReference type="GO" id="GO:0006744">
    <property type="term" value="P:ubiquinone biosynthetic process"/>
    <property type="evidence" value="ECO:0007669"/>
    <property type="project" value="UniProtKB-UniRule"/>
</dbReference>
<dbReference type="AlphaFoldDB" id="A0AAV3QHE0"/>
<evidence type="ECO:0000313" key="11">
    <source>
        <dbReference type="EMBL" id="GAA0163495.1"/>
    </source>
</evidence>